<evidence type="ECO:0000313" key="6">
    <source>
        <dbReference type="Proteomes" id="UP000316093"/>
    </source>
</evidence>
<dbReference type="KEGG" id="lpy:FIV34_03820"/>
<protein>
    <submittedName>
        <fullName evidence="5">Oxidoreductase</fullName>
    </submittedName>
</protein>
<dbReference type="Proteomes" id="UP000316093">
    <property type="component" value="Chromosome"/>
</dbReference>
<dbReference type="GO" id="GO:0016491">
    <property type="term" value="F:oxidoreductase activity"/>
    <property type="evidence" value="ECO:0007669"/>
    <property type="project" value="UniProtKB-KW"/>
</dbReference>
<sequence>MSKLRIGLAGLGRLGQRYAENLARAVPRAELVAVCSPVESERAWARDTLAIPTIHDTFEDMLADPGIDAVVLVTPTSLHASQIEQALDAGKHVFCEKPLSLELEDCRRAAAHAAKASKRAMVGFVRRFDESYRNAFMHIEAGGIGRPFLVYSQTTDLADPTGAFLKFAPTSGGIFLDCSVHDVDLARWLLGRPKAKKVYATGTVAMYPPLEAIKDVDNGIAIVEFEGGQMAMFYASRTQAHGHDTQTDVTGTGGKVSVGRNPRADRVEIADANGVRNSVLPSFYERFAPAFVTQARHFVDAILDDTPFDLTMDDAVEATRIAVALRESQQSGQPVLLA</sequence>
<proteinExistence type="inferred from homology"/>
<dbReference type="Gene3D" id="3.40.50.720">
    <property type="entry name" value="NAD(P)-binding Rossmann-like Domain"/>
    <property type="match status" value="1"/>
</dbReference>
<feature type="domain" description="Gfo/Idh/MocA-like oxidoreductase N-terminal" evidence="3">
    <location>
        <begin position="4"/>
        <end position="124"/>
    </location>
</feature>
<dbReference type="RefSeq" id="WP_139979831.1">
    <property type="nucleotide sequence ID" value="NZ_CP041046.1"/>
</dbReference>
<evidence type="ECO:0000256" key="2">
    <source>
        <dbReference type="ARBA" id="ARBA00023002"/>
    </source>
</evidence>
<name>A0A4Y5Z011_9GAMM</name>
<evidence type="ECO:0000313" key="5">
    <source>
        <dbReference type="EMBL" id="QDE38387.1"/>
    </source>
</evidence>
<dbReference type="GO" id="GO:0005737">
    <property type="term" value="C:cytoplasm"/>
    <property type="evidence" value="ECO:0007669"/>
    <property type="project" value="TreeGrafter"/>
</dbReference>
<evidence type="ECO:0000259" key="3">
    <source>
        <dbReference type="Pfam" id="PF01408"/>
    </source>
</evidence>
<evidence type="ECO:0000259" key="4">
    <source>
        <dbReference type="Pfam" id="PF02894"/>
    </source>
</evidence>
<keyword evidence="6" id="KW-1185">Reference proteome</keyword>
<dbReference type="Gene3D" id="3.30.360.10">
    <property type="entry name" value="Dihydrodipicolinate Reductase, domain 2"/>
    <property type="match status" value="1"/>
</dbReference>
<dbReference type="Pfam" id="PF02894">
    <property type="entry name" value="GFO_IDH_MocA_C"/>
    <property type="match status" value="1"/>
</dbReference>
<organism evidence="5 6">
    <name type="scientific">Luteibacter pinisoli</name>
    <dbReference type="NCBI Taxonomy" id="2589080"/>
    <lineage>
        <taxon>Bacteria</taxon>
        <taxon>Pseudomonadati</taxon>
        <taxon>Pseudomonadota</taxon>
        <taxon>Gammaproteobacteria</taxon>
        <taxon>Lysobacterales</taxon>
        <taxon>Rhodanobacteraceae</taxon>
        <taxon>Luteibacter</taxon>
    </lineage>
</organism>
<evidence type="ECO:0000256" key="1">
    <source>
        <dbReference type="ARBA" id="ARBA00010928"/>
    </source>
</evidence>
<reference evidence="5 6" key="1">
    <citation type="submission" date="2019-06" db="EMBL/GenBank/DDBJ databases">
        <title>A complete genome sequence for Luteibacter pinisoli MAH-14.</title>
        <authorList>
            <person name="Baltrus D.A."/>
        </authorList>
    </citation>
    <scope>NUCLEOTIDE SEQUENCE [LARGE SCALE GENOMIC DNA]</scope>
    <source>
        <strain evidence="5 6">MAH-14</strain>
    </source>
</reference>
<feature type="domain" description="Gfo/Idh/MocA-like oxidoreductase C-terminal" evidence="4">
    <location>
        <begin position="139"/>
        <end position="335"/>
    </location>
</feature>
<dbReference type="EMBL" id="CP041046">
    <property type="protein sequence ID" value="QDE38387.1"/>
    <property type="molecule type" value="Genomic_DNA"/>
</dbReference>
<dbReference type="InterPro" id="IPR036291">
    <property type="entry name" value="NAD(P)-bd_dom_sf"/>
</dbReference>
<keyword evidence="2" id="KW-0560">Oxidoreductase</keyword>
<dbReference type="SUPFAM" id="SSF55347">
    <property type="entry name" value="Glyceraldehyde-3-phosphate dehydrogenase-like, C-terminal domain"/>
    <property type="match status" value="1"/>
</dbReference>
<dbReference type="GO" id="GO:0006740">
    <property type="term" value="P:NADPH regeneration"/>
    <property type="evidence" value="ECO:0007669"/>
    <property type="project" value="TreeGrafter"/>
</dbReference>
<accession>A0A4Y5Z011</accession>
<dbReference type="GO" id="GO:0000166">
    <property type="term" value="F:nucleotide binding"/>
    <property type="evidence" value="ECO:0007669"/>
    <property type="project" value="InterPro"/>
</dbReference>
<dbReference type="OrthoDB" id="9781031at2"/>
<dbReference type="InterPro" id="IPR000683">
    <property type="entry name" value="Gfo/Idh/MocA-like_OxRdtase_N"/>
</dbReference>
<dbReference type="AlphaFoldDB" id="A0A4Y5Z011"/>
<dbReference type="Pfam" id="PF01408">
    <property type="entry name" value="GFO_IDH_MocA"/>
    <property type="match status" value="1"/>
</dbReference>
<dbReference type="PANTHER" id="PTHR42840:SF3">
    <property type="entry name" value="BINDING ROSSMANN FOLD OXIDOREDUCTASE, PUTATIVE (AFU_ORTHOLOGUE AFUA_2G10240)-RELATED"/>
    <property type="match status" value="1"/>
</dbReference>
<dbReference type="InterPro" id="IPR004104">
    <property type="entry name" value="Gfo/Idh/MocA-like_OxRdtase_C"/>
</dbReference>
<dbReference type="PANTHER" id="PTHR42840">
    <property type="entry name" value="NAD(P)-BINDING ROSSMANN-FOLD SUPERFAMILY PROTEIN-RELATED"/>
    <property type="match status" value="1"/>
</dbReference>
<dbReference type="SUPFAM" id="SSF51735">
    <property type="entry name" value="NAD(P)-binding Rossmann-fold domains"/>
    <property type="match status" value="1"/>
</dbReference>
<gene>
    <name evidence="5" type="ORF">FIV34_03820</name>
</gene>
<comment type="similarity">
    <text evidence="1">Belongs to the Gfo/Idh/MocA family.</text>
</comment>